<feature type="compositionally biased region" description="Polar residues" evidence="1">
    <location>
        <begin position="61"/>
        <end position="76"/>
    </location>
</feature>
<feature type="domain" description="Heterokaryon incompatibility" evidence="2">
    <location>
        <begin position="206"/>
        <end position="332"/>
    </location>
</feature>
<dbReference type="AlphaFoldDB" id="A0AAE0D311"/>
<dbReference type="EMBL" id="VYYT01000400">
    <property type="protein sequence ID" value="KAK2737465.1"/>
    <property type="molecule type" value="Genomic_DNA"/>
</dbReference>
<dbReference type="PANTHER" id="PTHR24148">
    <property type="entry name" value="ANKYRIN REPEAT DOMAIN-CONTAINING PROTEIN 39 HOMOLOG-RELATED"/>
    <property type="match status" value="1"/>
</dbReference>
<accession>A0AAE0D311</accession>
<feature type="region of interest" description="Disordered" evidence="1">
    <location>
        <begin position="48"/>
        <end position="77"/>
    </location>
</feature>
<name>A0AAE0D311_COLKA</name>
<comment type="caution">
    <text evidence="3">The sequence shown here is derived from an EMBL/GenBank/DDBJ whole genome shotgun (WGS) entry which is preliminary data.</text>
</comment>
<gene>
    <name evidence="3" type="ORF">CKAH01_07536</name>
</gene>
<feature type="compositionally biased region" description="Polar residues" evidence="1">
    <location>
        <begin position="25"/>
        <end position="34"/>
    </location>
</feature>
<dbReference type="InterPro" id="IPR052895">
    <property type="entry name" value="HetReg/Transcr_Mod"/>
</dbReference>
<keyword evidence="4" id="KW-1185">Reference proteome</keyword>
<evidence type="ECO:0000313" key="4">
    <source>
        <dbReference type="Proteomes" id="UP001281614"/>
    </source>
</evidence>
<protein>
    <submittedName>
        <fullName evidence="3">Het domain protein</fullName>
    </submittedName>
</protein>
<sequence>MAEVCAGILTGDVPSALLPGRPSPGANSDNDKANSYSFAINRSITLQQTAQDSPAQAAEAGSQSSPPRQTGLSGANQAAWHRWEVQGMEDRLPKDMVWRGGSPWSVVERNVEWAARGLGLPKVAKGLDEILDECRAGGETKRFPLGRTTAQALIDQMVIAACQQLRDAVRQPGVHEEARPSSMTRYPLKLVHVSTGAVVENEGHKYATLSYVWDEWKDRVQLMSQIRDTMEKTGLLYVWIDALCIDQNDPAAKARELPAMGDYYRNAELNVIVVREALGEEILLKKIDWFGTGTGKGANARYELHQAARVGWKVAEALKATRWATRVWTMQEGLLGKRHIIAFADQRIVGELVELGQLYNPRKHKRTGIRFTNWALNSMRSPKTFEGYCGLGTAEAILNLSTSEMAQMQMRVRRQPWTRAVPLLASQRTQGYQELRQWATYDWLMQSSTRNASVPVDHVYGILGMCRGGTEVDAASKSLEEAMRQLVLHCRVDARILMNKPSTETGFCWAPNWAQAQIGNITGLTRLQPLITTTHRARGENARQSTFFYFGVAEAPQEEKAITVRGVRLGRLTWSGGQVILEDDLVIKPARGYESLWKEQMERARLTANTAVIHALHVGQITVSRGRTAGMVIIIQLQGDTAHKIGHVIIRPLRLTKPEVDVTLGRKLT</sequence>
<evidence type="ECO:0000313" key="3">
    <source>
        <dbReference type="EMBL" id="KAK2737465.1"/>
    </source>
</evidence>
<evidence type="ECO:0000256" key="1">
    <source>
        <dbReference type="SAM" id="MobiDB-lite"/>
    </source>
</evidence>
<dbReference type="Proteomes" id="UP001281614">
    <property type="component" value="Unassembled WGS sequence"/>
</dbReference>
<dbReference type="Pfam" id="PF06985">
    <property type="entry name" value="HET"/>
    <property type="match status" value="1"/>
</dbReference>
<feature type="region of interest" description="Disordered" evidence="1">
    <location>
        <begin position="13"/>
        <end position="34"/>
    </location>
</feature>
<organism evidence="3 4">
    <name type="scientific">Colletotrichum kahawae</name>
    <name type="common">Coffee berry disease fungus</name>
    <dbReference type="NCBI Taxonomy" id="34407"/>
    <lineage>
        <taxon>Eukaryota</taxon>
        <taxon>Fungi</taxon>
        <taxon>Dikarya</taxon>
        <taxon>Ascomycota</taxon>
        <taxon>Pezizomycotina</taxon>
        <taxon>Sordariomycetes</taxon>
        <taxon>Hypocreomycetidae</taxon>
        <taxon>Glomerellales</taxon>
        <taxon>Glomerellaceae</taxon>
        <taxon>Colletotrichum</taxon>
        <taxon>Colletotrichum gloeosporioides species complex</taxon>
    </lineage>
</organism>
<dbReference type="PANTHER" id="PTHR24148:SF64">
    <property type="entry name" value="HETEROKARYON INCOMPATIBILITY DOMAIN-CONTAINING PROTEIN"/>
    <property type="match status" value="1"/>
</dbReference>
<proteinExistence type="predicted"/>
<dbReference type="InterPro" id="IPR010730">
    <property type="entry name" value="HET"/>
</dbReference>
<reference evidence="3" key="1">
    <citation type="submission" date="2023-02" db="EMBL/GenBank/DDBJ databases">
        <title>Colletotrichum kahawae CIFC_Que2 genome sequencing and assembly.</title>
        <authorList>
            <person name="Baroncelli R."/>
        </authorList>
    </citation>
    <scope>NUCLEOTIDE SEQUENCE</scope>
    <source>
        <strain evidence="3">CIFC_Que2</strain>
    </source>
</reference>
<evidence type="ECO:0000259" key="2">
    <source>
        <dbReference type="Pfam" id="PF06985"/>
    </source>
</evidence>